<dbReference type="OrthoDB" id="9799278at2"/>
<protein>
    <submittedName>
        <fullName evidence="2">Polysaccharide pyruvyl transferase family protein</fullName>
    </submittedName>
</protein>
<dbReference type="RefSeq" id="WP_128706109.1">
    <property type="nucleotide sequence ID" value="NZ_RLII01000014.1"/>
</dbReference>
<evidence type="ECO:0000313" key="3">
    <source>
        <dbReference type="Proteomes" id="UP000289166"/>
    </source>
</evidence>
<organism evidence="2 3">
    <name type="scientific">Acetivibrio mesophilus</name>
    <dbReference type="NCBI Taxonomy" id="2487273"/>
    <lineage>
        <taxon>Bacteria</taxon>
        <taxon>Bacillati</taxon>
        <taxon>Bacillota</taxon>
        <taxon>Clostridia</taxon>
        <taxon>Eubacteriales</taxon>
        <taxon>Oscillospiraceae</taxon>
        <taxon>Acetivibrio</taxon>
    </lineage>
</organism>
<dbReference type="InterPro" id="IPR007345">
    <property type="entry name" value="Polysacch_pyruvyl_Trfase"/>
</dbReference>
<feature type="domain" description="Polysaccharide pyruvyl transferase" evidence="1">
    <location>
        <begin position="30"/>
        <end position="312"/>
    </location>
</feature>
<accession>A0A4Q0I6S9</accession>
<comment type="caution">
    <text evidence="2">The sequence shown here is derived from an EMBL/GenBank/DDBJ whole genome shotgun (WGS) entry which is preliminary data.</text>
</comment>
<evidence type="ECO:0000259" key="1">
    <source>
        <dbReference type="Pfam" id="PF04230"/>
    </source>
</evidence>
<gene>
    <name evidence="2" type="ORF">EFD62_10950</name>
</gene>
<evidence type="ECO:0000313" key="2">
    <source>
        <dbReference type="EMBL" id="RXE58682.1"/>
    </source>
</evidence>
<proteinExistence type="predicted"/>
<keyword evidence="2" id="KW-0808">Transferase</keyword>
<reference evidence="3" key="1">
    <citation type="submission" date="2018-11" db="EMBL/GenBank/DDBJ databases">
        <title>Genome sequencing of a novel mesophilic and cellulolytic organism within the genus Hungateiclostridium.</title>
        <authorList>
            <person name="Rettenmaier R."/>
            <person name="Liebl W."/>
            <person name="Zverlov V."/>
        </authorList>
    </citation>
    <scope>NUCLEOTIDE SEQUENCE [LARGE SCALE GENOMIC DNA]</scope>
    <source>
        <strain evidence="3">N2K1</strain>
    </source>
</reference>
<keyword evidence="3" id="KW-1185">Reference proteome</keyword>
<dbReference type="EMBL" id="RLII01000014">
    <property type="protein sequence ID" value="RXE58682.1"/>
    <property type="molecule type" value="Genomic_DNA"/>
</dbReference>
<dbReference type="Proteomes" id="UP000289166">
    <property type="component" value="Unassembled WGS sequence"/>
</dbReference>
<name>A0A4Q0I6S9_9FIRM</name>
<dbReference type="GO" id="GO:0016740">
    <property type="term" value="F:transferase activity"/>
    <property type="evidence" value="ECO:0007669"/>
    <property type="project" value="UniProtKB-KW"/>
</dbReference>
<sequence>MIIKIIFLPIGRGVIIVRIGIVTITNNGPNYGNQLQNFAVLKFLEEIGISNSETLYNVEGAEYWCSFAHKIKNYVYVILKKGDYKKRLKELRFDSFGRKYLRYTKPIKGNVPVKLVEKYDFFVCGSDQIWNPTFSCNNRHLSYTFLGFAPENKRISFAASIGISKISDQYIDEFVKGVRGFKNISVREHEGADLIKELTGREATVLLDPTMLIDKEEWSKIMKKPKGLPEKYILCYFLGNISAQRKKELDSISQIHNLGIVYLNTDDSNEFQSVGPREFLYMLAHADLICTDSFHGSAFSINFQVPFIVYDREDRAEKMNSRLNTLLKKFELENRKRENIELKNALDIDYSKSQKVLLNERNIAKDFLTSAFQNERR</sequence>
<dbReference type="Pfam" id="PF04230">
    <property type="entry name" value="PS_pyruv_trans"/>
    <property type="match status" value="1"/>
</dbReference>
<dbReference type="AlphaFoldDB" id="A0A4Q0I6S9"/>